<accession>X1RDE4</accession>
<reference evidence="1" key="1">
    <citation type="journal article" date="2014" name="Front. Microbiol.">
        <title>High frequency of phylogenetically diverse reductive dehalogenase-homologous genes in deep subseafloor sedimentary metagenomes.</title>
        <authorList>
            <person name="Kawai M."/>
            <person name="Futagami T."/>
            <person name="Toyoda A."/>
            <person name="Takaki Y."/>
            <person name="Nishi S."/>
            <person name="Hori S."/>
            <person name="Arai W."/>
            <person name="Tsubouchi T."/>
            <person name="Morono Y."/>
            <person name="Uchiyama I."/>
            <person name="Ito T."/>
            <person name="Fujiyama A."/>
            <person name="Inagaki F."/>
            <person name="Takami H."/>
        </authorList>
    </citation>
    <scope>NUCLEOTIDE SEQUENCE</scope>
    <source>
        <strain evidence="1">Expedition CK06-06</strain>
    </source>
</reference>
<proteinExistence type="predicted"/>
<dbReference type="EMBL" id="BARW01014673">
    <property type="protein sequence ID" value="GAI78588.1"/>
    <property type="molecule type" value="Genomic_DNA"/>
</dbReference>
<feature type="non-terminal residue" evidence="1">
    <location>
        <position position="1"/>
    </location>
</feature>
<comment type="caution">
    <text evidence="1">The sequence shown here is derived from an EMBL/GenBank/DDBJ whole genome shotgun (WGS) entry which is preliminary data.</text>
</comment>
<organism evidence="1">
    <name type="scientific">marine sediment metagenome</name>
    <dbReference type="NCBI Taxonomy" id="412755"/>
    <lineage>
        <taxon>unclassified sequences</taxon>
        <taxon>metagenomes</taxon>
        <taxon>ecological metagenomes</taxon>
    </lineage>
</organism>
<protein>
    <submittedName>
        <fullName evidence="1">Uncharacterized protein</fullName>
    </submittedName>
</protein>
<sequence length="216" mass="25345">RPDTLADETREIIRRIYGYPDIDEALDEMPDDLASNIDLAIDHFYRQDNYIEIWYEARAMTGQFRHYTAKVDLVPLGGMSSIPYKWSLAKNLEWKRSKYQKPIKILYFGDEDLAGHLIKSDVEEDVRKWSEADFEIVWAGLTKEQVEKYGVPHSVEKKGYQWEALEDESASEIIRESLDRFIDRAIIKEAETEAHEQGEFWADPVRKAINEIIKEK</sequence>
<name>X1RDE4_9ZZZZ</name>
<evidence type="ECO:0000313" key="1">
    <source>
        <dbReference type="EMBL" id="GAI78588.1"/>
    </source>
</evidence>
<gene>
    <name evidence="1" type="ORF">S12H4_25945</name>
</gene>
<dbReference type="AlphaFoldDB" id="X1RDE4"/>